<evidence type="ECO:0000313" key="1">
    <source>
        <dbReference type="EMBL" id="GBN61962.1"/>
    </source>
</evidence>
<dbReference type="EMBL" id="BGPR01013733">
    <property type="protein sequence ID" value="GBN61962.1"/>
    <property type="molecule type" value="Genomic_DNA"/>
</dbReference>
<sequence length="288" mass="32316">MATTSNARFLMSGKPTNELVLHLCQKQFETINIVIANKDSSAKMPRSNTFQLHSYIKQVVTEHSNITNMKYTRQGKLLFSTSDPVDCFVSDSTFESDHNPVDTTRSLLRETSKTIKTIDWNSIMKNSSEILSSSNSDLHTVMSKVSEMIKQDTKHTALPGWVPTPVFPLVPSAVRVLPHHSEQEESSWLASASVVSRFMAVNNSQVKGGRRGQTVSVHPFTRALPRDLPKNAPSKWSDWSEFHGAQSTSTNLERLEVCQTTRRGNKAYCIKPRSYGMSFVKFGSRFAL</sequence>
<protein>
    <submittedName>
        <fullName evidence="1">Uncharacterized protein</fullName>
    </submittedName>
</protein>
<name>A0A4Y2QF44_ARAVE</name>
<dbReference type="Proteomes" id="UP000499080">
    <property type="component" value="Unassembled WGS sequence"/>
</dbReference>
<dbReference type="EMBL" id="BGPR01013734">
    <property type="protein sequence ID" value="GBN61980.1"/>
    <property type="molecule type" value="Genomic_DNA"/>
</dbReference>
<accession>A0A4Y2QF44</accession>
<reference evidence="1 3" key="1">
    <citation type="journal article" date="2019" name="Sci. Rep.">
        <title>Orb-weaving spider Araneus ventricosus genome elucidates the spidroin gene catalogue.</title>
        <authorList>
            <person name="Kono N."/>
            <person name="Nakamura H."/>
            <person name="Ohtoshi R."/>
            <person name="Moran D.A.P."/>
            <person name="Shinohara A."/>
            <person name="Yoshida Y."/>
            <person name="Fujiwara M."/>
            <person name="Mori M."/>
            <person name="Tomita M."/>
            <person name="Arakawa K."/>
        </authorList>
    </citation>
    <scope>NUCLEOTIDE SEQUENCE [LARGE SCALE GENOMIC DNA]</scope>
</reference>
<organism evidence="1 3">
    <name type="scientific">Araneus ventricosus</name>
    <name type="common">Orbweaver spider</name>
    <name type="synonym">Epeira ventricosa</name>
    <dbReference type="NCBI Taxonomy" id="182803"/>
    <lineage>
        <taxon>Eukaryota</taxon>
        <taxon>Metazoa</taxon>
        <taxon>Ecdysozoa</taxon>
        <taxon>Arthropoda</taxon>
        <taxon>Chelicerata</taxon>
        <taxon>Arachnida</taxon>
        <taxon>Araneae</taxon>
        <taxon>Araneomorphae</taxon>
        <taxon>Entelegynae</taxon>
        <taxon>Araneoidea</taxon>
        <taxon>Araneidae</taxon>
        <taxon>Araneus</taxon>
    </lineage>
</organism>
<keyword evidence="3" id="KW-1185">Reference proteome</keyword>
<evidence type="ECO:0000313" key="3">
    <source>
        <dbReference type="Proteomes" id="UP000499080"/>
    </source>
</evidence>
<proteinExistence type="predicted"/>
<evidence type="ECO:0000313" key="2">
    <source>
        <dbReference type="EMBL" id="GBN61980.1"/>
    </source>
</evidence>
<comment type="caution">
    <text evidence="1">The sequence shown here is derived from an EMBL/GenBank/DDBJ whole genome shotgun (WGS) entry which is preliminary data.</text>
</comment>
<dbReference type="AlphaFoldDB" id="A0A4Y2QF44"/>
<gene>
    <name evidence="2" type="ORF">AVEN_148397_1</name>
    <name evidence="1" type="ORF">AVEN_242906_1</name>
</gene>